<dbReference type="InterPro" id="IPR034690">
    <property type="entry name" value="Endolysin_T4_type"/>
</dbReference>
<gene>
    <name evidence="7" type="ORF">KOF27_17655</name>
</gene>
<accession>A0AAJ4NIM9</accession>
<dbReference type="GO" id="GO:0016998">
    <property type="term" value="P:cell wall macromolecule catabolic process"/>
    <property type="evidence" value="ECO:0007669"/>
    <property type="project" value="InterPro"/>
</dbReference>
<dbReference type="CDD" id="cd16900">
    <property type="entry name" value="endolysin_R21-like"/>
    <property type="match status" value="1"/>
</dbReference>
<reference evidence="7" key="1">
    <citation type="submission" date="2021-06" db="EMBL/GenBank/DDBJ databases">
        <title>Emergence of genetically related NDM-1-producing Providencia rettgeri strains in Argentina.</title>
        <authorList>
            <person name="Pasteran F."/>
            <person name="Meo A."/>
            <person name="Gomez S."/>
            <person name="Derdoy L."/>
            <person name="Albronoz E."/>
            <person name="Faccone D."/>
            <person name="Guerriero L."/>
            <person name="Archuby D."/>
            <person name="Tarzia A."/>
            <person name="Lopez M."/>
            <person name="Corso A."/>
        </authorList>
    </citation>
    <scope>NUCLEOTIDE SEQUENCE</scope>
    <source>
        <strain evidence="7">PreM15628</strain>
    </source>
</reference>
<dbReference type="InterPro" id="IPR002196">
    <property type="entry name" value="Glyco_hydro_24"/>
</dbReference>
<keyword evidence="5 6" id="KW-0326">Glycosidase</keyword>
<dbReference type="GO" id="GO:0031640">
    <property type="term" value="P:killing of cells of another organism"/>
    <property type="evidence" value="ECO:0007669"/>
    <property type="project" value="UniProtKB-KW"/>
</dbReference>
<dbReference type="HAMAP" id="MF_04110">
    <property type="entry name" value="ENDOLYSIN_T4"/>
    <property type="match status" value="1"/>
</dbReference>
<dbReference type="GO" id="GO:0042742">
    <property type="term" value="P:defense response to bacterium"/>
    <property type="evidence" value="ECO:0007669"/>
    <property type="project" value="UniProtKB-KW"/>
</dbReference>
<dbReference type="InterPro" id="IPR023346">
    <property type="entry name" value="Lysozyme-like_dom_sf"/>
</dbReference>
<keyword evidence="2 6" id="KW-0929">Antimicrobial</keyword>
<evidence type="ECO:0000256" key="5">
    <source>
        <dbReference type="ARBA" id="ARBA00023295"/>
    </source>
</evidence>
<dbReference type="GO" id="GO:0009253">
    <property type="term" value="P:peptidoglycan catabolic process"/>
    <property type="evidence" value="ECO:0007669"/>
    <property type="project" value="InterPro"/>
</dbReference>
<evidence type="ECO:0000256" key="1">
    <source>
        <dbReference type="ARBA" id="ARBA00000632"/>
    </source>
</evidence>
<evidence type="ECO:0000256" key="3">
    <source>
        <dbReference type="ARBA" id="ARBA00022638"/>
    </source>
</evidence>
<dbReference type="Gene3D" id="1.10.530.40">
    <property type="match status" value="1"/>
</dbReference>
<dbReference type="InterPro" id="IPR051018">
    <property type="entry name" value="Bacteriophage_GH24"/>
</dbReference>
<dbReference type="SUPFAM" id="SSF53955">
    <property type="entry name" value="Lysozyme-like"/>
    <property type="match status" value="1"/>
</dbReference>
<keyword evidence="4 6" id="KW-0378">Hydrolase</keyword>
<evidence type="ECO:0000313" key="8">
    <source>
        <dbReference type="Proteomes" id="UP000682358"/>
    </source>
</evidence>
<evidence type="ECO:0000256" key="4">
    <source>
        <dbReference type="ARBA" id="ARBA00022801"/>
    </source>
</evidence>
<proteinExistence type="inferred from homology"/>
<dbReference type="EC" id="3.2.1.17" evidence="6"/>
<comment type="catalytic activity">
    <reaction evidence="1 6">
        <text>Hydrolysis of (1-&gt;4)-beta-linkages between N-acetylmuramic acid and N-acetyl-D-glucosamine residues in a peptidoglycan and between N-acetyl-D-glucosamine residues in chitodextrins.</text>
        <dbReference type="EC" id="3.2.1.17"/>
    </reaction>
</comment>
<dbReference type="InterPro" id="IPR023347">
    <property type="entry name" value="Lysozyme_dom_sf"/>
</dbReference>
<dbReference type="AlphaFoldDB" id="A0AAJ4NIM9"/>
<dbReference type="EMBL" id="CP076405">
    <property type="protein sequence ID" value="QWQ20391.2"/>
    <property type="molecule type" value="Genomic_DNA"/>
</dbReference>
<sequence>MDMKQRYLTAAVVALIVGGASESQIFDQFIKEKEGNFTTAYQDAGGIWTVCQGVTRIDGRAVKPREKLTEAQCARLNAIERDKAIAWVKKHVPVSLTPPQIAGIASFCPYNIGAGKCFSSTFYRKLQAGDIEGACKEIPRWVFDGGKDCRKTQGQPGGCYGQVIRRNQEAELLCWELMQVNTTWTTLWTQSQKTH</sequence>
<dbReference type="PANTHER" id="PTHR38107">
    <property type="match status" value="1"/>
</dbReference>
<dbReference type="PANTHER" id="PTHR38107:SF3">
    <property type="entry name" value="LYSOZYME RRRD-RELATED"/>
    <property type="match status" value="1"/>
</dbReference>
<evidence type="ECO:0000313" key="7">
    <source>
        <dbReference type="EMBL" id="QWQ20391.2"/>
    </source>
</evidence>
<keyword evidence="3 6" id="KW-0081">Bacteriolytic enzyme</keyword>
<comment type="similarity">
    <text evidence="6">Belongs to the glycosyl hydrolase 24 family.</text>
</comment>
<dbReference type="Pfam" id="PF00959">
    <property type="entry name" value="Phage_lysozyme"/>
    <property type="match status" value="1"/>
</dbReference>
<evidence type="ECO:0000256" key="2">
    <source>
        <dbReference type="ARBA" id="ARBA00022529"/>
    </source>
</evidence>
<dbReference type="GO" id="GO:0003796">
    <property type="term" value="F:lysozyme activity"/>
    <property type="evidence" value="ECO:0007669"/>
    <property type="project" value="UniProtKB-EC"/>
</dbReference>
<evidence type="ECO:0000256" key="6">
    <source>
        <dbReference type="RuleBase" id="RU003788"/>
    </source>
</evidence>
<name>A0AAJ4NIM9_PRORE</name>
<organism evidence="7 8">
    <name type="scientific">Providencia rettgeri</name>
    <dbReference type="NCBI Taxonomy" id="587"/>
    <lineage>
        <taxon>Bacteria</taxon>
        <taxon>Pseudomonadati</taxon>
        <taxon>Pseudomonadota</taxon>
        <taxon>Gammaproteobacteria</taxon>
        <taxon>Enterobacterales</taxon>
        <taxon>Morganellaceae</taxon>
        <taxon>Providencia</taxon>
    </lineage>
</organism>
<dbReference type="Proteomes" id="UP000682358">
    <property type="component" value="Chromosome"/>
</dbReference>
<protein>
    <recommendedName>
        <fullName evidence="6">Lysozyme</fullName>
        <ecNumber evidence="6">3.2.1.17</ecNumber>
    </recommendedName>
</protein>